<feature type="region of interest" description="Disordered" evidence="1">
    <location>
        <begin position="202"/>
        <end position="256"/>
    </location>
</feature>
<proteinExistence type="predicted"/>
<dbReference type="SMART" id="SM00444">
    <property type="entry name" value="GYF"/>
    <property type="match status" value="1"/>
</dbReference>
<feature type="compositionally biased region" description="Polar residues" evidence="1">
    <location>
        <begin position="92"/>
        <end position="105"/>
    </location>
</feature>
<dbReference type="Pfam" id="PF02213">
    <property type="entry name" value="GYF"/>
    <property type="match status" value="1"/>
</dbReference>
<evidence type="ECO:0000313" key="4">
    <source>
        <dbReference type="Proteomes" id="UP000053477"/>
    </source>
</evidence>
<feature type="domain" description="GYF" evidence="2">
    <location>
        <begin position="1145"/>
        <end position="1201"/>
    </location>
</feature>
<feature type="compositionally biased region" description="Polar residues" evidence="1">
    <location>
        <begin position="543"/>
        <end position="560"/>
    </location>
</feature>
<feature type="compositionally biased region" description="Basic and acidic residues" evidence="1">
    <location>
        <begin position="215"/>
        <end position="226"/>
    </location>
</feature>
<dbReference type="InParanoid" id="A0A0H2S8E3"/>
<dbReference type="Gene3D" id="3.30.1490.40">
    <property type="match status" value="1"/>
</dbReference>
<protein>
    <recommendedName>
        <fullName evidence="2">GYF domain-containing protein</fullName>
    </recommendedName>
</protein>
<dbReference type="STRING" id="27342.A0A0H2S8E3"/>
<feature type="compositionally biased region" description="Basic and acidic residues" evidence="1">
    <location>
        <begin position="38"/>
        <end position="55"/>
    </location>
</feature>
<feature type="region of interest" description="Disordered" evidence="1">
    <location>
        <begin position="849"/>
        <end position="873"/>
    </location>
</feature>
<reference evidence="3 4" key="1">
    <citation type="submission" date="2015-04" db="EMBL/GenBank/DDBJ databases">
        <title>Complete genome sequence of Schizopora paradoxa KUC8140, a cosmopolitan wood degrader in East Asia.</title>
        <authorList>
            <consortium name="DOE Joint Genome Institute"/>
            <person name="Min B."/>
            <person name="Park H."/>
            <person name="Jang Y."/>
            <person name="Kim J.-J."/>
            <person name="Kim K.H."/>
            <person name="Pangilinan J."/>
            <person name="Lipzen A."/>
            <person name="Riley R."/>
            <person name="Grigoriev I.V."/>
            <person name="Spatafora J.W."/>
            <person name="Choi I.-G."/>
        </authorList>
    </citation>
    <scope>NUCLEOTIDE SEQUENCE [LARGE SCALE GENOMIC DNA]</scope>
    <source>
        <strain evidence="3 4">KUC8140</strain>
    </source>
</reference>
<feature type="compositionally biased region" description="Acidic residues" evidence="1">
    <location>
        <begin position="56"/>
        <end position="65"/>
    </location>
</feature>
<dbReference type="InterPro" id="IPR003169">
    <property type="entry name" value="GYF"/>
</dbReference>
<dbReference type="SUPFAM" id="SSF55277">
    <property type="entry name" value="GYF domain"/>
    <property type="match status" value="1"/>
</dbReference>
<feature type="compositionally biased region" description="Polar residues" evidence="1">
    <location>
        <begin position="18"/>
        <end position="28"/>
    </location>
</feature>
<feature type="compositionally biased region" description="Pro residues" evidence="1">
    <location>
        <begin position="241"/>
        <end position="252"/>
    </location>
</feature>
<dbReference type="OrthoDB" id="6415790at2759"/>
<dbReference type="PANTHER" id="PTHR24216">
    <property type="entry name" value="PAXILLIN-RELATED"/>
    <property type="match status" value="1"/>
</dbReference>
<gene>
    <name evidence="3" type="ORF">SCHPADRAFT_863341</name>
</gene>
<name>A0A0H2S8E3_9AGAM</name>
<feature type="region of interest" description="Disordered" evidence="1">
    <location>
        <begin position="1"/>
        <end position="184"/>
    </location>
</feature>
<dbReference type="PROSITE" id="PS50829">
    <property type="entry name" value="GYF"/>
    <property type="match status" value="1"/>
</dbReference>
<feature type="compositionally biased region" description="Polar residues" evidence="1">
    <location>
        <begin position="458"/>
        <end position="489"/>
    </location>
</feature>
<feature type="compositionally biased region" description="Polar residues" evidence="1">
    <location>
        <begin position="703"/>
        <end position="715"/>
    </location>
</feature>
<feature type="compositionally biased region" description="Low complexity" evidence="1">
    <location>
        <begin position="584"/>
        <end position="593"/>
    </location>
</feature>
<feature type="compositionally biased region" description="Basic residues" evidence="1">
    <location>
        <begin position="439"/>
        <end position="449"/>
    </location>
</feature>
<evidence type="ECO:0000256" key="1">
    <source>
        <dbReference type="SAM" id="MobiDB-lite"/>
    </source>
</evidence>
<dbReference type="EMBL" id="KQ085882">
    <property type="protein sequence ID" value="KLO20570.1"/>
    <property type="molecule type" value="Genomic_DNA"/>
</dbReference>
<feature type="compositionally biased region" description="Basic and acidic residues" evidence="1">
    <location>
        <begin position="509"/>
        <end position="520"/>
    </location>
</feature>
<dbReference type="InterPro" id="IPR035445">
    <property type="entry name" value="GYF-like_dom_sf"/>
</dbReference>
<keyword evidence="4" id="KW-1185">Reference proteome</keyword>
<feature type="region of interest" description="Disordered" evidence="1">
    <location>
        <begin position="703"/>
        <end position="771"/>
    </location>
</feature>
<dbReference type="Proteomes" id="UP000053477">
    <property type="component" value="Unassembled WGS sequence"/>
</dbReference>
<feature type="region of interest" description="Disordered" evidence="1">
    <location>
        <begin position="390"/>
        <end position="668"/>
    </location>
</feature>
<feature type="region of interest" description="Disordered" evidence="1">
    <location>
        <begin position="792"/>
        <end position="835"/>
    </location>
</feature>
<feature type="compositionally biased region" description="Low complexity" evidence="1">
    <location>
        <begin position="762"/>
        <end position="771"/>
    </location>
</feature>
<accession>A0A0H2S8E3</accession>
<sequence length="1440" mass="156375">MEHVMTEAGPPLFVTGPSYEQSNSSVSIVQEEGEEVWSDAHEMADEEHGVQVDDRTDNEELDEEDLIRSTSAPGIDSQKFKEAEAKGAATGLITTSLERTSSNMASPVDSESHILSSGNPEYNRPPLAQSNPELNNNTTASAPRSTQSLDVFQQFSNDRATSPTPTYNSSGVDRRNSRRRSVADGRSSLISGFFSQFIHRRPERDMTSPLPSAGRLREREREERELVSTPKGSSRASSPAPTRPTTPPPSFPAPSLQELGLSLTAITAQLTPSHFNTPPTNGTFLKPHYLLLCHPQGLDVLPLVAPPAPQPYALVRRVGFKSVVVMEQRGVLVAIAGRRDGVRVYALEEVKKAVEWRVDVEIRREKERLRREEAKKGVIGGVDKVFENLIFNHDGGKPPKSPLLSSPATPTPKDKRKKSPTRNRDALSAPPLALPRAPTTRRPKKRHAHHDSDPPPYSSASRPQVLQNQPSAISVNQARSRSGSVTNVLVSPASRRRSSVVPPVSSTDDDAKADWEHASSDDEAINMASAGASGSAALDERTSSVNTATRPGLASATSGTGFLPEGATATVEMPDHNVPEPLARSSTSTTTHSMTRRNRPPQLELSRTISPTNTSPAHRPPPSPTPTIWTLRQALCAVPPGEGHEGMDTPDLDGDAEDDEEEGGGGDSISFAQMLMESRLPDLPPPGTRIAQDAIMIDVNNTEARSSTPTSSMNHSRTDSGRVPTPSLSQRSRRRWSVLDGVFTNASPDGSRSVSGPYGVPSRSQSRQELLSSNENTVLLSRVQSADANTALERGPLARRPSSSHTSVVNKKEGGTTSSGIQDSTPTTPTHHRFLPRIITNALTSRRFDDNASVNSKSADNRRPSGVPLPPIPPAPKLEYIKLPGTKGAIMIKAVETAKKSFLAILCGEGGDKVELFAGTYRTSLGLSRTFLLPDPPRSFELQLQGDDLVEIFLIFPQSVFGLEPATVRVREIRIDRAERRAARRRARENRLELTGMDPEGPALGDEENPVNVRVGVTLTTTTSSNPIPQGLEDGSGTPPISRQISETNIASSEIRHSFATGLNDELVIVPPVPLAPYTTFQQLSFAPKFPLASIADDFVIPPTYLSFLEYRAEHEPEAEGTNSLDLANVQFSPPGLPVPPVLPPSKWYYCDPKGTVQGPWKASLMQSWYKDGLLPPDLPVRREEEIEYVLLKDLRAQSVDPTHPFRVPPPPLSSSVILPSEPVKPLLDPMSLLTQARYYGPPALFFTTRGGHSTSIVDARGRSVLKGRLHWSTDEDDNFSVYPGKLGDVTRLEAFDAANKALIVAIRQGGLEVADVGDAILKPGDLSRPILPSYNPAPSAFNRRKAFTWKVGSPLSHFATGPISSVSVPLPTKAPSTPHKKASLPPGKSPARNDFAMHDDYEGRVNEELLFLGRSEEDVYCCERTNGSFRILRLCPIPA</sequence>
<feature type="compositionally biased region" description="Acidic residues" evidence="1">
    <location>
        <begin position="648"/>
        <end position="664"/>
    </location>
</feature>
<feature type="compositionally biased region" description="Polar residues" evidence="1">
    <location>
        <begin position="744"/>
        <end position="754"/>
    </location>
</feature>
<evidence type="ECO:0000259" key="2">
    <source>
        <dbReference type="PROSITE" id="PS50829"/>
    </source>
</evidence>
<feature type="compositionally biased region" description="Low complexity" evidence="1">
    <location>
        <begin position="528"/>
        <end position="537"/>
    </location>
</feature>
<feature type="region of interest" description="Disordered" evidence="1">
    <location>
        <begin position="1369"/>
        <end position="1394"/>
    </location>
</feature>
<feature type="compositionally biased region" description="Polar residues" evidence="1">
    <location>
        <begin position="128"/>
        <end position="171"/>
    </location>
</feature>
<feature type="compositionally biased region" description="Polar residues" evidence="1">
    <location>
        <begin position="801"/>
        <end position="829"/>
    </location>
</feature>
<evidence type="ECO:0000313" key="3">
    <source>
        <dbReference type="EMBL" id="KLO20570.1"/>
    </source>
</evidence>
<organism evidence="3 4">
    <name type="scientific">Schizopora paradoxa</name>
    <dbReference type="NCBI Taxonomy" id="27342"/>
    <lineage>
        <taxon>Eukaryota</taxon>
        <taxon>Fungi</taxon>
        <taxon>Dikarya</taxon>
        <taxon>Basidiomycota</taxon>
        <taxon>Agaricomycotina</taxon>
        <taxon>Agaricomycetes</taxon>
        <taxon>Hymenochaetales</taxon>
        <taxon>Schizoporaceae</taxon>
        <taxon>Schizopora</taxon>
    </lineage>
</organism>